<evidence type="ECO:0000313" key="1">
    <source>
        <dbReference type="EMBL" id="DAF96819.1"/>
    </source>
</evidence>
<dbReference type="EMBL" id="BK016121">
    <property type="protein sequence ID" value="DAF96819.1"/>
    <property type="molecule type" value="Genomic_DNA"/>
</dbReference>
<protein>
    <submittedName>
        <fullName evidence="1">Uncharacterized protein</fullName>
    </submittedName>
</protein>
<proteinExistence type="predicted"/>
<reference evidence="1" key="1">
    <citation type="journal article" date="2021" name="Proc. Natl. Acad. Sci. U.S.A.">
        <title>A Catalog of Tens of Thousands of Viruses from Human Metagenomes Reveals Hidden Associations with Chronic Diseases.</title>
        <authorList>
            <person name="Tisza M.J."/>
            <person name="Buck C.B."/>
        </authorList>
    </citation>
    <scope>NUCLEOTIDE SEQUENCE</scope>
    <source>
        <strain evidence="1">CtQyH19</strain>
    </source>
</reference>
<sequence length="139" mass="16647">MNISSQYLTDYHKKVLKKEAKYEEKVKKRIFSELDVKETKKLKSVMSQFFCTTTLQIELLDYMEESGLIKGYPFLKEVRQIFIDLNNDLYRLAIKSEEADLMRQEWEKKVENIIKSMPELNGKQIDLLEEFIKNLKNKK</sequence>
<name>A0A8S5UQU9_9CAUD</name>
<organism evidence="1">
    <name type="scientific">Podoviridae sp. ctQyH19</name>
    <dbReference type="NCBI Taxonomy" id="2825249"/>
    <lineage>
        <taxon>Viruses</taxon>
        <taxon>Duplodnaviria</taxon>
        <taxon>Heunggongvirae</taxon>
        <taxon>Uroviricota</taxon>
        <taxon>Caudoviricetes</taxon>
    </lineage>
</organism>
<accession>A0A8S5UQU9</accession>